<dbReference type="EMBL" id="FTOR01000003">
    <property type="protein sequence ID" value="SIT07869.1"/>
    <property type="molecule type" value="Genomic_DNA"/>
</dbReference>
<dbReference type="Proteomes" id="UP000186917">
    <property type="component" value="Unassembled WGS sequence"/>
</dbReference>
<sequence>MQKLLVCLVSIVICTFPVSCERVVDVTLNSSMPRYVIEGVITNNGVCRVLLSTSNNFDEDNNFDAISGATVSITEDQGGAILLTERKPGNYQSAYLKGKTGHTYHLLVNIKGQQFTASSVMPPQAVKIDSVFFSTEILGGTNRRIANACYTDPPVKGNCYRFVQYINEHKESTVFVDNDKFNNGHTVAYPLYFRNNDDDARRNIISGDTVRIEMHCIDSTLYKYWYSLSSLTAAVWAAPATPSNPVTNITGGALGYFSAHTVRSIRVVVH</sequence>
<evidence type="ECO:0008006" key="3">
    <source>
        <dbReference type="Google" id="ProtNLM"/>
    </source>
</evidence>
<keyword evidence="2" id="KW-1185">Reference proteome</keyword>
<evidence type="ECO:0000313" key="2">
    <source>
        <dbReference type="Proteomes" id="UP000186917"/>
    </source>
</evidence>
<dbReference type="Pfam" id="PF14054">
    <property type="entry name" value="DUF4249"/>
    <property type="match status" value="1"/>
</dbReference>
<protein>
    <recommendedName>
        <fullName evidence="3">DUF4249 domain-containing protein</fullName>
    </recommendedName>
</protein>
<accession>A0A1N7PBR8</accession>
<organism evidence="1 2">
    <name type="scientific">Filimonas lacunae</name>
    <dbReference type="NCBI Taxonomy" id="477680"/>
    <lineage>
        <taxon>Bacteria</taxon>
        <taxon>Pseudomonadati</taxon>
        <taxon>Bacteroidota</taxon>
        <taxon>Chitinophagia</taxon>
        <taxon>Chitinophagales</taxon>
        <taxon>Chitinophagaceae</taxon>
        <taxon>Filimonas</taxon>
    </lineage>
</organism>
<gene>
    <name evidence="1" type="ORF">SAMN05421788_103349</name>
</gene>
<dbReference type="AlphaFoldDB" id="A0A1N7PBR8"/>
<evidence type="ECO:0000313" key="1">
    <source>
        <dbReference type="EMBL" id="SIT07869.1"/>
    </source>
</evidence>
<dbReference type="InterPro" id="IPR025345">
    <property type="entry name" value="DUF4249"/>
</dbReference>
<reference evidence="2" key="1">
    <citation type="submission" date="2017-01" db="EMBL/GenBank/DDBJ databases">
        <authorList>
            <person name="Varghese N."/>
            <person name="Submissions S."/>
        </authorList>
    </citation>
    <scope>NUCLEOTIDE SEQUENCE [LARGE SCALE GENOMIC DNA]</scope>
    <source>
        <strain evidence="2">DSM 21054</strain>
    </source>
</reference>
<dbReference type="RefSeq" id="WP_076379170.1">
    <property type="nucleotide sequence ID" value="NZ_AP017422.1"/>
</dbReference>
<dbReference type="STRING" id="477680.SAMN05421788_103349"/>
<name>A0A1N7PBR8_9BACT</name>
<proteinExistence type="predicted"/>